<protein>
    <submittedName>
        <fullName evidence="1">Uncharacterized protein</fullName>
    </submittedName>
</protein>
<dbReference type="EMBL" id="JAKXMK010000010">
    <property type="protein sequence ID" value="MCH6166701.1"/>
    <property type="molecule type" value="Genomic_DNA"/>
</dbReference>
<sequence length="77" mass="8138">MTTVLSQSFAAAEIANDRRRVLLAEAEAHRLARVAARSHTSRRGRLLRLASVSALIRRGRSSGAARSGVVSGGAVVE</sequence>
<dbReference type="Proteomes" id="UP001299970">
    <property type="component" value="Unassembled WGS sequence"/>
</dbReference>
<proteinExistence type="predicted"/>
<comment type="caution">
    <text evidence="1">The sequence shown here is derived from an EMBL/GenBank/DDBJ whole genome shotgun (WGS) entry which is preliminary data.</text>
</comment>
<evidence type="ECO:0000313" key="2">
    <source>
        <dbReference type="Proteomes" id="UP001299970"/>
    </source>
</evidence>
<reference evidence="1 2" key="1">
    <citation type="submission" date="2022-03" db="EMBL/GenBank/DDBJ databases">
        <title>Pseudonocardia alaer sp. nov., a novel actinomycete isolated from reed forest soil.</title>
        <authorList>
            <person name="Wang L."/>
        </authorList>
    </citation>
    <scope>NUCLEOTIDE SEQUENCE [LARGE SCALE GENOMIC DNA]</scope>
    <source>
        <strain evidence="1 2">Y-16303</strain>
    </source>
</reference>
<organism evidence="1 2">
    <name type="scientific">Pseudonocardia alaniniphila</name>
    <dbReference type="NCBI Taxonomy" id="75291"/>
    <lineage>
        <taxon>Bacteria</taxon>
        <taxon>Bacillati</taxon>
        <taxon>Actinomycetota</taxon>
        <taxon>Actinomycetes</taxon>
        <taxon>Pseudonocardiales</taxon>
        <taxon>Pseudonocardiaceae</taxon>
        <taxon>Pseudonocardia</taxon>
    </lineage>
</organism>
<evidence type="ECO:0000313" key="1">
    <source>
        <dbReference type="EMBL" id="MCH6166701.1"/>
    </source>
</evidence>
<keyword evidence="2" id="KW-1185">Reference proteome</keyword>
<dbReference type="RefSeq" id="WP_241036721.1">
    <property type="nucleotide sequence ID" value="NZ_BAAAJF010000039.1"/>
</dbReference>
<name>A0ABS9TEG7_9PSEU</name>
<accession>A0ABS9TEG7</accession>
<gene>
    <name evidence="1" type="ORF">MMF94_13510</name>
</gene>